<protein>
    <recommendedName>
        <fullName evidence="5">Letm1 RBD domain-containing protein</fullName>
    </recommendedName>
</protein>
<evidence type="ECO:0000256" key="1">
    <source>
        <dbReference type="SAM" id="Phobius"/>
    </source>
</evidence>
<feature type="signal peptide" evidence="2">
    <location>
        <begin position="1"/>
        <end position="17"/>
    </location>
</feature>
<proteinExistence type="predicted"/>
<comment type="caution">
    <text evidence="3">The sequence shown here is derived from an EMBL/GenBank/DDBJ whole genome shotgun (WGS) entry which is preliminary data.</text>
</comment>
<organism evidence="3 4">
    <name type="scientific">Coptotermes formosanus</name>
    <name type="common">Formosan subterranean termite</name>
    <dbReference type="NCBI Taxonomy" id="36987"/>
    <lineage>
        <taxon>Eukaryota</taxon>
        <taxon>Metazoa</taxon>
        <taxon>Ecdysozoa</taxon>
        <taxon>Arthropoda</taxon>
        <taxon>Hexapoda</taxon>
        <taxon>Insecta</taxon>
        <taxon>Pterygota</taxon>
        <taxon>Neoptera</taxon>
        <taxon>Polyneoptera</taxon>
        <taxon>Dictyoptera</taxon>
        <taxon>Blattodea</taxon>
        <taxon>Blattoidea</taxon>
        <taxon>Termitoidae</taxon>
        <taxon>Rhinotermitidae</taxon>
        <taxon>Coptotermes</taxon>
    </lineage>
</organism>
<keyword evidence="1" id="KW-1133">Transmembrane helix</keyword>
<dbReference type="EMBL" id="BLKM01002924">
    <property type="protein sequence ID" value="GFG40979.1"/>
    <property type="molecule type" value="Genomic_DNA"/>
</dbReference>
<evidence type="ECO:0008006" key="5">
    <source>
        <dbReference type="Google" id="ProtNLM"/>
    </source>
</evidence>
<dbReference type="InParanoid" id="A0A6L2Q7Y3"/>
<keyword evidence="2" id="KW-0732">Signal</keyword>
<dbReference type="OrthoDB" id="6627368at2759"/>
<keyword evidence="4" id="KW-1185">Reference proteome</keyword>
<feature type="chain" id="PRO_5026973787" description="Letm1 RBD domain-containing protein" evidence="2">
    <location>
        <begin position="18"/>
        <end position="252"/>
    </location>
</feature>
<dbReference type="Proteomes" id="UP000502823">
    <property type="component" value="Unassembled WGS sequence"/>
</dbReference>
<name>A0A6L2Q7Y3_COPFO</name>
<feature type="transmembrane region" description="Helical" evidence="1">
    <location>
        <begin position="121"/>
        <end position="144"/>
    </location>
</feature>
<reference evidence="4" key="1">
    <citation type="submission" date="2020-01" db="EMBL/GenBank/DDBJ databases">
        <title>Draft genome sequence of the Termite Coptotermes fromosanus.</title>
        <authorList>
            <person name="Itakura S."/>
            <person name="Yosikawa Y."/>
            <person name="Umezawa K."/>
        </authorList>
    </citation>
    <scope>NUCLEOTIDE SEQUENCE [LARGE SCALE GENOMIC DNA]</scope>
</reference>
<evidence type="ECO:0000313" key="4">
    <source>
        <dbReference type="Proteomes" id="UP000502823"/>
    </source>
</evidence>
<keyword evidence="1" id="KW-0472">Membrane</keyword>
<evidence type="ECO:0000256" key="2">
    <source>
        <dbReference type="SAM" id="SignalP"/>
    </source>
</evidence>
<accession>A0A6L2Q7Y3</accession>
<evidence type="ECO:0000313" key="3">
    <source>
        <dbReference type="EMBL" id="GFG40979.1"/>
    </source>
</evidence>
<keyword evidence="1" id="KW-0812">Transmembrane</keyword>
<sequence>MRLLLLLVFAPPHHVSGVVARQNLSSAHSTAYPYYEGHSSGPDTGSSLYSAPVTYYEYYANEEPKYHHGHNGELCTWGKSFVHQVFEIVAAKLSLLSLTKAAVTAVGAGFLTKLPLILLKLIALPVGLIILGLPLLLPILALFVPIPILTHNSYGADYGPSRQAEHTLSKALRHLLDSEGCIARLACELGRMNSESQYKKPVSWLLEYMERSAAESEQAILAVYRAAYLQGSTGDSCLYQCDLVRIFGGHDT</sequence>
<dbReference type="AlphaFoldDB" id="A0A6L2Q7Y3"/>
<gene>
    <name evidence="3" type="ORF">Cfor_02957</name>
</gene>